<dbReference type="InterPro" id="IPR009000">
    <property type="entry name" value="Transl_B-barrel_sf"/>
</dbReference>
<comment type="subcellular location">
    <subcellularLocation>
        <location evidence="1 9">Nucleus</location>
        <location evidence="1 9">Nucleolus</location>
    </subcellularLocation>
</comment>
<protein>
    <recommendedName>
        <fullName evidence="9">H/ACA ribonucleoprotein complex subunit</fullName>
    </recommendedName>
</protein>
<accession>A0A1Y5HZN6</accession>
<dbReference type="InterPro" id="IPR038664">
    <property type="entry name" value="Gar1/Naf1_Cbf5-bd_sf"/>
</dbReference>
<comment type="function">
    <text evidence="8">Required for ribosome biogenesis. Part of a complex which catalyzes pseudouridylation of rRNA. This involves the isomerization of uridine such that the ribose is subsequently attached to C5, instead of the normal N1. Pseudouridine ('psi') residues may serve to stabilize the conformation of rRNAs.</text>
</comment>
<comment type="subunit">
    <text evidence="9">Component of the small nucleolar ribonucleoprotein particles containing H/ACA-type snoRNAs (H/ACA snoRNPs).</text>
</comment>
<feature type="non-terminal residue" evidence="10">
    <location>
        <position position="1"/>
    </location>
</feature>
<evidence type="ECO:0000256" key="8">
    <source>
        <dbReference type="ARBA" id="ARBA00059623"/>
    </source>
</evidence>
<keyword evidence="3 9" id="KW-0698">rRNA processing</keyword>
<reference evidence="10" key="1">
    <citation type="submission" date="2017-04" db="EMBL/GenBank/DDBJ databases">
        <title>Population genomics of picophytoplankton unveils novel chromosome hypervariability.</title>
        <authorList>
            <consortium name="DOE Joint Genome Institute"/>
            <person name="Blanc-Mathieu R."/>
            <person name="Krasovec M."/>
            <person name="Hebrard M."/>
            <person name="Yau S."/>
            <person name="Desgranges E."/>
            <person name="Martin J."/>
            <person name="Schackwitz W."/>
            <person name="Kuo A."/>
            <person name="Salin G."/>
            <person name="Donnadieu C."/>
            <person name="Desdevises Y."/>
            <person name="Sanchez-Ferandin S."/>
            <person name="Moreau H."/>
            <person name="Rivals E."/>
            <person name="Grigoriev I.V."/>
            <person name="Grimsley N."/>
            <person name="Eyre-Walker A."/>
            <person name="Piganeau G."/>
        </authorList>
    </citation>
    <scope>NUCLEOTIDE SEQUENCE [LARGE SCALE GENOMIC DNA]</scope>
    <source>
        <strain evidence="10">RCC 1115</strain>
    </source>
</reference>
<dbReference type="Gene3D" id="2.40.10.230">
    <property type="entry name" value="Probable tRNA pseudouridine synthase domain"/>
    <property type="match status" value="1"/>
</dbReference>
<comment type="function">
    <text evidence="9">Required for ribosome biogenesis. Part of a complex which catalyzes pseudouridylation of rRNA. This involves the isomerization of uridine such that the ribose is subsequently attached to C5, instead of the normal N1. Pseudouridine ("psi") residues may serve to stabilize the conformation of rRNAs.</text>
</comment>
<evidence type="ECO:0000256" key="6">
    <source>
        <dbReference type="ARBA" id="ARBA00023274"/>
    </source>
</evidence>
<evidence type="ECO:0000313" key="10">
    <source>
        <dbReference type="EMBL" id="OUS41897.1"/>
    </source>
</evidence>
<keyword evidence="2 9" id="KW-0690">Ribosome biogenesis</keyword>
<dbReference type="Proteomes" id="UP000195557">
    <property type="component" value="Unassembled WGS sequence"/>
</dbReference>
<dbReference type="Pfam" id="PF04410">
    <property type="entry name" value="Gar1"/>
    <property type="match status" value="1"/>
</dbReference>
<gene>
    <name evidence="10" type="ORF">BE221DRAFT_64494</name>
</gene>
<keyword evidence="5 9" id="KW-0539">Nucleus</keyword>
<dbReference type="GO" id="GO:0000454">
    <property type="term" value="P:snoRNA guided rRNA pseudouridine synthesis"/>
    <property type="evidence" value="ECO:0007669"/>
    <property type="project" value="TreeGrafter"/>
</dbReference>
<comment type="similarity">
    <text evidence="7 9">Belongs to the GAR1 family.</text>
</comment>
<organism evidence="10">
    <name type="scientific">Ostreococcus tauri</name>
    <name type="common">Marine green alga</name>
    <dbReference type="NCBI Taxonomy" id="70448"/>
    <lineage>
        <taxon>Eukaryota</taxon>
        <taxon>Viridiplantae</taxon>
        <taxon>Chlorophyta</taxon>
        <taxon>Mamiellophyceae</taxon>
        <taxon>Mamiellales</taxon>
        <taxon>Bathycoccaceae</taxon>
        <taxon>Ostreococcus</taxon>
    </lineage>
</organism>
<dbReference type="PANTHER" id="PTHR23237:SF6">
    <property type="entry name" value="H_ACA RIBONUCLEOPROTEIN COMPLEX SUBUNIT 1"/>
    <property type="match status" value="1"/>
</dbReference>
<dbReference type="PANTHER" id="PTHR23237">
    <property type="entry name" value="NUCLEOLAR PROTEIN FAMILY A MEMBER 1 SNORNP PROTEIN GAR1"/>
    <property type="match status" value="1"/>
</dbReference>
<sequence length="111" mass="12453">TETGELLHECEGELVLSLTNVKIPYFNAPIFLENKTAIGRVEEIFGSINSVKFTVKLSDNVLATAYKKGDKFYISPDKLLPLERFTRPAQPRYEQSIQVKTYASLTGLIQG</sequence>
<proteinExistence type="inferred from homology"/>
<dbReference type="AlphaFoldDB" id="A0A1Y5HZN6"/>
<dbReference type="GO" id="GO:0034513">
    <property type="term" value="F:box H/ACA snoRNA binding"/>
    <property type="evidence" value="ECO:0007669"/>
    <property type="project" value="TreeGrafter"/>
</dbReference>
<evidence type="ECO:0000256" key="9">
    <source>
        <dbReference type="RuleBase" id="RU364004"/>
    </source>
</evidence>
<dbReference type="EMBL" id="KZ155839">
    <property type="protein sequence ID" value="OUS41897.1"/>
    <property type="molecule type" value="Genomic_DNA"/>
</dbReference>
<evidence type="ECO:0000256" key="2">
    <source>
        <dbReference type="ARBA" id="ARBA00022517"/>
    </source>
</evidence>
<keyword evidence="6 9" id="KW-0687">Ribonucleoprotein</keyword>
<dbReference type="InterPro" id="IPR007504">
    <property type="entry name" value="H/ACA_rnp_Gar1/Naf1"/>
</dbReference>
<evidence type="ECO:0000256" key="5">
    <source>
        <dbReference type="ARBA" id="ARBA00023242"/>
    </source>
</evidence>
<keyword evidence="4 9" id="KW-0694">RNA-binding</keyword>
<dbReference type="GO" id="GO:0031429">
    <property type="term" value="C:box H/ACA snoRNP complex"/>
    <property type="evidence" value="ECO:0007669"/>
    <property type="project" value="TreeGrafter"/>
</dbReference>
<evidence type="ECO:0000256" key="1">
    <source>
        <dbReference type="ARBA" id="ARBA00004604"/>
    </source>
</evidence>
<dbReference type="FunFam" id="2.40.10.230:FF:000001">
    <property type="entry name" value="H/ACA ribonucleoprotein complex subunit"/>
    <property type="match status" value="1"/>
</dbReference>
<name>A0A1Y5HZN6_OSTTA</name>
<dbReference type="SUPFAM" id="SSF50447">
    <property type="entry name" value="Translation proteins"/>
    <property type="match status" value="1"/>
</dbReference>
<evidence type="ECO:0000256" key="4">
    <source>
        <dbReference type="ARBA" id="ARBA00022884"/>
    </source>
</evidence>
<evidence type="ECO:0000256" key="3">
    <source>
        <dbReference type="ARBA" id="ARBA00022552"/>
    </source>
</evidence>
<evidence type="ECO:0000256" key="7">
    <source>
        <dbReference type="ARBA" id="ARBA00038293"/>
    </source>
</evidence>